<dbReference type="EMBL" id="PCSH01000073">
    <property type="protein sequence ID" value="PIP41271.1"/>
    <property type="molecule type" value="Genomic_DNA"/>
</dbReference>
<dbReference type="Pfam" id="PF14464">
    <property type="entry name" value="Prok-JAB"/>
    <property type="match status" value="1"/>
</dbReference>
<dbReference type="GO" id="GO:0008270">
    <property type="term" value="F:zinc ion binding"/>
    <property type="evidence" value="ECO:0007669"/>
    <property type="project" value="TreeGrafter"/>
</dbReference>
<evidence type="ECO:0000313" key="8">
    <source>
        <dbReference type="Proteomes" id="UP000231067"/>
    </source>
</evidence>
<dbReference type="PROSITE" id="PS50249">
    <property type="entry name" value="MPN"/>
    <property type="match status" value="1"/>
</dbReference>
<accession>A0A2H0A7A8</accession>
<dbReference type="SUPFAM" id="SSF102712">
    <property type="entry name" value="JAB1/MPN domain"/>
    <property type="match status" value="1"/>
</dbReference>
<evidence type="ECO:0000256" key="2">
    <source>
        <dbReference type="ARBA" id="ARBA00022723"/>
    </source>
</evidence>
<protein>
    <recommendedName>
        <fullName evidence="6">MPN domain-containing protein</fullName>
    </recommendedName>
</protein>
<name>A0A2H0A7A8_9BACT</name>
<sequence>MDMVNNTMIITRNSMEEIYRQVKEAYPNECCGILLGRTKDVDEIKAVENINKDRLRDRYEMSPRGIYEIDKYARAKGFGIIGFYHSHPDHPAYPSAFDKEMAVDGYIYLIVSISLEGTLKARAWLFEKKCDHFLELKITVVKKNGH</sequence>
<reference evidence="7 8" key="1">
    <citation type="submission" date="2017-09" db="EMBL/GenBank/DDBJ databases">
        <title>Depth-based differentiation of microbial function through sediment-hosted aquifers and enrichment of novel symbionts in the deep terrestrial subsurface.</title>
        <authorList>
            <person name="Probst A.J."/>
            <person name="Ladd B."/>
            <person name="Jarett J.K."/>
            <person name="Geller-Mcgrath D.E."/>
            <person name="Sieber C.M."/>
            <person name="Emerson J.B."/>
            <person name="Anantharaman K."/>
            <person name="Thomas B.C."/>
            <person name="Malmstrom R."/>
            <person name="Stieglmeier M."/>
            <person name="Klingl A."/>
            <person name="Woyke T."/>
            <person name="Ryan C.M."/>
            <person name="Banfield J.F."/>
        </authorList>
    </citation>
    <scope>NUCLEOTIDE SEQUENCE [LARGE SCALE GENOMIC DNA]</scope>
    <source>
        <strain evidence="7">CG23_combo_of_CG06-09_8_20_14_all_40_23</strain>
    </source>
</reference>
<dbReference type="InterPro" id="IPR037518">
    <property type="entry name" value="MPN"/>
</dbReference>
<organism evidence="7 8">
    <name type="scientific">Candidatus Desantisbacteria bacterium CG23_combo_of_CG06-09_8_20_14_all_40_23</name>
    <dbReference type="NCBI Taxonomy" id="1974550"/>
    <lineage>
        <taxon>Bacteria</taxon>
        <taxon>Candidatus Desantisiibacteriota</taxon>
    </lineage>
</organism>
<dbReference type="SMART" id="SM00232">
    <property type="entry name" value="JAB_MPN"/>
    <property type="match status" value="1"/>
</dbReference>
<keyword evidence="4" id="KW-0862">Zinc</keyword>
<dbReference type="PANTHER" id="PTHR34858:SF1">
    <property type="entry name" value="CYSO-CYSTEINE PEPTIDASE"/>
    <property type="match status" value="1"/>
</dbReference>
<evidence type="ECO:0000256" key="1">
    <source>
        <dbReference type="ARBA" id="ARBA00022670"/>
    </source>
</evidence>
<dbReference type="FunFam" id="3.40.140.10:FF:000085">
    <property type="entry name" value="Mov34/MPN/PAD-1 family protein"/>
    <property type="match status" value="1"/>
</dbReference>
<evidence type="ECO:0000313" key="7">
    <source>
        <dbReference type="EMBL" id="PIP41271.1"/>
    </source>
</evidence>
<dbReference type="InterPro" id="IPR051929">
    <property type="entry name" value="VirAsm_ModProt"/>
</dbReference>
<evidence type="ECO:0000256" key="4">
    <source>
        <dbReference type="ARBA" id="ARBA00022833"/>
    </source>
</evidence>
<keyword evidence="5" id="KW-0482">Metalloprotease</keyword>
<dbReference type="InterPro" id="IPR000555">
    <property type="entry name" value="JAMM/MPN+_dom"/>
</dbReference>
<dbReference type="CDD" id="cd08070">
    <property type="entry name" value="MPN_like"/>
    <property type="match status" value="1"/>
</dbReference>
<keyword evidence="3" id="KW-0378">Hydrolase</keyword>
<evidence type="ECO:0000256" key="5">
    <source>
        <dbReference type="ARBA" id="ARBA00023049"/>
    </source>
</evidence>
<dbReference type="Proteomes" id="UP000231067">
    <property type="component" value="Unassembled WGS sequence"/>
</dbReference>
<evidence type="ECO:0000256" key="3">
    <source>
        <dbReference type="ARBA" id="ARBA00022801"/>
    </source>
</evidence>
<feature type="domain" description="MPN" evidence="6">
    <location>
        <begin position="8"/>
        <end position="146"/>
    </location>
</feature>
<keyword evidence="2" id="KW-0479">Metal-binding</keyword>
<evidence type="ECO:0000259" key="6">
    <source>
        <dbReference type="PROSITE" id="PS50249"/>
    </source>
</evidence>
<dbReference type="PANTHER" id="PTHR34858">
    <property type="entry name" value="CYSO-CYSTEINE PEPTIDASE"/>
    <property type="match status" value="1"/>
</dbReference>
<comment type="caution">
    <text evidence="7">The sequence shown here is derived from an EMBL/GenBank/DDBJ whole genome shotgun (WGS) entry which is preliminary data.</text>
</comment>
<dbReference type="InterPro" id="IPR028090">
    <property type="entry name" value="JAB_dom_prok"/>
</dbReference>
<gene>
    <name evidence="7" type="ORF">COX18_03895</name>
</gene>
<dbReference type="GO" id="GO:0006508">
    <property type="term" value="P:proteolysis"/>
    <property type="evidence" value="ECO:0007669"/>
    <property type="project" value="UniProtKB-KW"/>
</dbReference>
<proteinExistence type="predicted"/>
<dbReference type="AlphaFoldDB" id="A0A2H0A7A8"/>
<dbReference type="Gene3D" id="3.40.140.10">
    <property type="entry name" value="Cytidine Deaminase, domain 2"/>
    <property type="match status" value="1"/>
</dbReference>
<keyword evidence="1" id="KW-0645">Protease</keyword>
<dbReference type="GO" id="GO:0008235">
    <property type="term" value="F:metalloexopeptidase activity"/>
    <property type="evidence" value="ECO:0007669"/>
    <property type="project" value="TreeGrafter"/>
</dbReference>